<dbReference type="PATRIC" id="fig|1609559.3.peg.780"/>
<dbReference type="EMBL" id="CP010835">
    <property type="protein sequence ID" value="AMM53691.1"/>
    <property type="molecule type" value="Genomic_DNA"/>
</dbReference>
<protein>
    <submittedName>
        <fullName evidence="1">Uncharacterized protein</fullName>
    </submittedName>
</protein>
<proteinExistence type="predicted"/>
<reference evidence="2" key="1">
    <citation type="submission" date="2015-02" db="EMBL/GenBank/DDBJ databases">
        <title>Pyrococcus kukulkanii sp. nov., a novel hyperthermophilic archaeon isolated from a deep-sea hydrothermal vent at the Guaymas Basin.</title>
        <authorList>
            <person name="Oger P.M."/>
            <person name="Callac N."/>
            <person name="Jebbar M."/>
            <person name="Godfroy A."/>
        </authorList>
    </citation>
    <scope>NUCLEOTIDE SEQUENCE [LARGE SCALE GENOMIC DNA]</scope>
    <source>
        <strain evidence="2">NCB100</strain>
    </source>
</reference>
<sequence>MGNIITSLGILYDLRYFLWNLIKLLQLYAKIMHVDKPGENGVGGFGIFLKLIVRNPYKI</sequence>
<name>A0A127B8J7_9EURY</name>
<evidence type="ECO:0000313" key="2">
    <source>
        <dbReference type="Proteomes" id="UP000070587"/>
    </source>
</evidence>
<dbReference type="STRING" id="1609559.TQ32_03755"/>
<reference evidence="1 2" key="2">
    <citation type="journal article" date="2016" name="Int. J. Syst. Evol. Microbiol.">
        <title>Pyrococcus kukulkanii sp. nov., a hyperthermophilic, piezophilic archaeon isolated from a deep-sea hydrothermal vent.</title>
        <authorList>
            <person name="Callac N."/>
            <person name="Oger P."/>
            <person name="Lesongeur F."/>
            <person name="Rattray J.E."/>
            <person name="Vannier P."/>
            <person name="Michoud G."/>
            <person name="Beauverger M."/>
            <person name="Gayet N."/>
            <person name="Rouxel O."/>
            <person name="Jebbar M."/>
            <person name="Godfroy A."/>
        </authorList>
    </citation>
    <scope>NUCLEOTIDE SEQUENCE [LARGE SCALE GENOMIC DNA]</scope>
    <source>
        <strain evidence="1 2">NCB100</strain>
    </source>
</reference>
<dbReference type="KEGG" id="pyc:TQ32_03755"/>
<evidence type="ECO:0000313" key="1">
    <source>
        <dbReference type="EMBL" id="AMM53691.1"/>
    </source>
</evidence>
<dbReference type="AlphaFoldDB" id="A0A127B8J7"/>
<gene>
    <name evidence="1" type="ORF">TQ32_03755</name>
</gene>
<accession>A0A127B8J7</accession>
<organism evidence="1 2">
    <name type="scientific">Pyrococcus kukulkanii</name>
    <dbReference type="NCBI Taxonomy" id="1609559"/>
    <lineage>
        <taxon>Archaea</taxon>
        <taxon>Methanobacteriati</taxon>
        <taxon>Methanobacteriota</taxon>
        <taxon>Thermococci</taxon>
        <taxon>Thermococcales</taxon>
        <taxon>Thermococcaceae</taxon>
        <taxon>Pyrococcus</taxon>
    </lineage>
</organism>
<dbReference type="Proteomes" id="UP000070587">
    <property type="component" value="Chromosome"/>
</dbReference>